<reference evidence="2 3" key="1">
    <citation type="submission" date="2024-06" db="EMBL/GenBank/DDBJ databases">
        <title>The Natural Products Discovery Center: Release of the First 8490 Sequenced Strains for Exploring Actinobacteria Biosynthetic Diversity.</title>
        <authorList>
            <person name="Kalkreuter E."/>
            <person name="Kautsar S.A."/>
            <person name="Yang D."/>
            <person name="Bader C.D."/>
            <person name="Teijaro C.N."/>
            <person name="Fluegel L."/>
            <person name="Davis C.M."/>
            <person name="Simpson J.R."/>
            <person name="Lauterbach L."/>
            <person name="Steele A.D."/>
            <person name="Gui C."/>
            <person name="Meng S."/>
            <person name="Li G."/>
            <person name="Viehrig K."/>
            <person name="Ye F."/>
            <person name="Su P."/>
            <person name="Kiefer A.F."/>
            <person name="Nichols A."/>
            <person name="Cepeda A.J."/>
            <person name="Yan W."/>
            <person name="Fan B."/>
            <person name="Jiang Y."/>
            <person name="Adhikari A."/>
            <person name="Zheng C.-J."/>
            <person name="Schuster L."/>
            <person name="Cowan T.M."/>
            <person name="Smanski M.J."/>
            <person name="Chevrette M.G."/>
            <person name="De Carvalho L.P.S."/>
            <person name="Shen B."/>
        </authorList>
    </citation>
    <scope>NUCLEOTIDE SEQUENCE [LARGE SCALE GENOMIC DNA]</scope>
    <source>
        <strain evidence="2 3">NPDC019434</strain>
    </source>
</reference>
<name>A0ABV2XDJ2_9NOCA</name>
<dbReference type="EMBL" id="JBEYBR010000049">
    <property type="protein sequence ID" value="MEU2123963.1"/>
    <property type="molecule type" value="Genomic_DNA"/>
</dbReference>
<dbReference type="InterPro" id="IPR034660">
    <property type="entry name" value="DinB/YfiT-like"/>
</dbReference>
<organism evidence="2 3">
    <name type="scientific">Nocardia niwae</name>
    <dbReference type="NCBI Taxonomy" id="626084"/>
    <lineage>
        <taxon>Bacteria</taxon>
        <taxon>Bacillati</taxon>
        <taxon>Actinomycetota</taxon>
        <taxon>Actinomycetes</taxon>
        <taxon>Mycobacteriales</taxon>
        <taxon>Nocardiaceae</taxon>
        <taxon>Nocardia</taxon>
    </lineage>
</organism>
<feature type="compositionally biased region" description="Low complexity" evidence="1">
    <location>
        <begin position="74"/>
        <end position="83"/>
    </location>
</feature>
<dbReference type="SUPFAM" id="SSF109854">
    <property type="entry name" value="DinB/YfiT-like putative metalloenzymes"/>
    <property type="match status" value="1"/>
</dbReference>
<feature type="region of interest" description="Disordered" evidence="1">
    <location>
        <begin position="74"/>
        <end position="114"/>
    </location>
</feature>
<accession>A0ABV2XDJ2</accession>
<evidence type="ECO:0000313" key="3">
    <source>
        <dbReference type="Proteomes" id="UP001550535"/>
    </source>
</evidence>
<evidence type="ECO:0000256" key="1">
    <source>
        <dbReference type="SAM" id="MobiDB-lite"/>
    </source>
</evidence>
<dbReference type="Proteomes" id="UP001550535">
    <property type="component" value="Unassembled WGS sequence"/>
</dbReference>
<dbReference type="InterPro" id="IPR007061">
    <property type="entry name" value="MST-like"/>
</dbReference>
<protein>
    <submittedName>
        <fullName evidence="2">DUF664 domain-containing protein</fullName>
    </submittedName>
</protein>
<comment type="caution">
    <text evidence="2">The sequence shown here is derived from an EMBL/GenBank/DDBJ whole genome shotgun (WGS) entry which is preliminary data.</text>
</comment>
<keyword evidence="3" id="KW-1185">Reference proteome</keyword>
<gene>
    <name evidence="2" type="ORF">ABZ507_19295</name>
</gene>
<proteinExistence type="predicted"/>
<dbReference type="RefSeq" id="WP_063020920.1">
    <property type="nucleotide sequence ID" value="NZ_JBEYBR010000049.1"/>
</dbReference>
<dbReference type="Pfam" id="PF04978">
    <property type="entry name" value="MST"/>
    <property type="match status" value="1"/>
</dbReference>
<sequence length="114" mass="11862">MRGSTATSSAAEPSSRPPMSLLGLVRHMIEVERGWFRGAAECKPDGAFDDITDADPEAAFAAFRAEVAQAGAAVADPAQQARGSVARTHPWGHRHLATTRPGRGAASSTTPPPT</sequence>
<evidence type="ECO:0000313" key="2">
    <source>
        <dbReference type="EMBL" id="MEU2123963.1"/>
    </source>
</evidence>